<dbReference type="EMBL" id="JAHRHJ020000001">
    <property type="protein sequence ID" value="KAH9329690.1"/>
    <property type="molecule type" value="Genomic_DNA"/>
</dbReference>
<reference evidence="1 2" key="1">
    <citation type="journal article" date="2021" name="Nat. Plants">
        <title>The Taxus genome provides insights into paclitaxel biosynthesis.</title>
        <authorList>
            <person name="Xiong X."/>
            <person name="Gou J."/>
            <person name="Liao Q."/>
            <person name="Li Y."/>
            <person name="Zhou Q."/>
            <person name="Bi G."/>
            <person name="Li C."/>
            <person name="Du R."/>
            <person name="Wang X."/>
            <person name="Sun T."/>
            <person name="Guo L."/>
            <person name="Liang H."/>
            <person name="Lu P."/>
            <person name="Wu Y."/>
            <person name="Zhang Z."/>
            <person name="Ro D.K."/>
            <person name="Shang Y."/>
            <person name="Huang S."/>
            <person name="Yan J."/>
        </authorList>
    </citation>
    <scope>NUCLEOTIDE SEQUENCE [LARGE SCALE GENOMIC DNA]</scope>
    <source>
        <strain evidence="1">Ta-2019</strain>
    </source>
</reference>
<dbReference type="Proteomes" id="UP000824469">
    <property type="component" value="Unassembled WGS sequence"/>
</dbReference>
<evidence type="ECO:0000313" key="2">
    <source>
        <dbReference type="Proteomes" id="UP000824469"/>
    </source>
</evidence>
<protein>
    <submittedName>
        <fullName evidence="1">Uncharacterized protein</fullName>
    </submittedName>
</protein>
<comment type="caution">
    <text evidence="1">The sequence shown here is derived from an EMBL/GenBank/DDBJ whole genome shotgun (WGS) entry which is preliminary data.</text>
</comment>
<accession>A0AA38LP87</accession>
<proteinExistence type="predicted"/>
<keyword evidence="2" id="KW-1185">Reference proteome</keyword>
<name>A0AA38LP87_TAXCH</name>
<feature type="non-terminal residue" evidence="1">
    <location>
        <position position="1"/>
    </location>
</feature>
<gene>
    <name evidence="1" type="ORF">KI387_001798</name>
</gene>
<organism evidence="1 2">
    <name type="scientific">Taxus chinensis</name>
    <name type="common">Chinese yew</name>
    <name type="synonym">Taxus wallichiana var. chinensis</name>
    <dbReference type="NCBI Taxonomy" id="29808"/>
    <lineage>
        <taxon>Eukaryota</taxon>
        <taxon>Viridiplantae</taxon>
        <taxon>Streptophyta</taxon>
        <taxon>Embryophyta</taxon>
        <taxon>Tracheophyta</taxon>
        <taxon>Spermatophyta</taxon>
        <taxon>Pinopsida</taxon>
        <taxon>Pinidae</taxon>
        <taxon>Conifers II</taxon>
        <taxon>Cupressales</taxon>
        <taxon>Taxaceae</taxon>
        <taxon>Taxus</taxon>
    </lineage>
</organism>
<evidence type="ECO:0000313" key="1">
    <source>
        <dbReference type="EMBL" id="KAH9329690.1"/>
    </source>
</evidence>
<sequence length="157" mass="17462">HGPTRVSVHFDANEPCLQEVLQVIESYPQNPPSRSVNNPPLQNPKHVHVENNLVSSNRSIHFAPPRALPQHTPQVNSAPLLLERNKIAPSHESSHTSKLVRSSSVVPKVTCAVTRVKLEVEEETGVFTHTILPREPYEYVEMVTETGMPLLDLTGDD</sequence>
<dbReference type="AlphaFoldDB" id="A0AA38LP87"/>